<accession>A0AAE1M4M4</accession>
<organism evidence="2 3">
    <name type="scientific">Acacia crassicarpa</name>
    <name type="common">northern wattle</name>
    <dbReference type="NCBI Taxonomy" id="499986"/>
    <lineage>
        <taxon>Eukaryota</taxon>
        <taxon>Viridiplantae</taxon>
        <taxon>Streptophyta</taxon>
        <taxon>Embryophyta</taxon>
        <taxon>Tracheophyta</taxon>
        <taxon>Spermatophyta</taxon>
        <taxon>Magnoliopsida</taxon>
        <taxon>eudicotyledons</taxon>
        <taxon>Gunneridae</taxon>
        <taxon>Pentapetalae</taxon>
        <taxon>rosids</taxon>
        <taxon>fabids</taxon>
        <taxon>Fabales</taxon>
        <taxon>Fabaceae</taxon>
        <taxon>Caesalpinioideae</taxon>
        <taxon>mimosoid clade</taxon>
        <taxon>Acacieae</taxon>
        <taxon>Acacia</taxon>
    </lineage>
</organism>
<dbReference type="EMBL" id="JAWXYG010000018">
    <property type="protein sequence ID" value="KAK4253012.1"/>
    <property type="molecule type" value="Genomic_DNA"/>
</dbReference>
<dbReference type="Proteomes" id="UP001293593">
    <property type="component" value="Unassembled WGS sequence"/>
</dbReference>
<proteinExistence type="predicted"/>
<dbReference type="AlphaFoldDB" id="A0AAE1M4M4"/>
<sequence>MSQLHLLPLHSSFTELPCGFLVVFSILFSYTATTSRRSLGHHFLLLSCSCKNGSNSMLLNFELELQS</sequence>
<keyword evidence="1" id="KW-1133">Transmembrane helix</keyword>
<name>A0AAE1M4M4_9FABA</name>
<gene>
    <name evidence="2" type="ORF">QN277_010851</name>
</gene>
<protein>
    <submittedName>
        <fullName evidence="2">Uncharacterized protein</fullName>
    </submittedName>
</protein>
<keyword evidence="1" id="KW-0472">Membrane</keyword>
<feature type="transmembrane region" description="Helical" evidence="1">
    <location>
        <begin position="12"/>
        <end position="32"/>
    </location>
</feature>
<comment type="caution">
    <text evidence="2">The sequence shown here is derived from an EMBL/GenBank/DDBJ whole genome shotgun (WGS) entry which is preliminary data.</text>
</comment>
<keyword evidence="3" id="KW-1185">Reference proteome</keyword>
<evidence type="ECO:0000256" key="1">
    <source>
        <dbReference type="SAM" id="Phobius"/>
    </source>
</evidence>
<evidence type="ECO:0000313" key="2">
    <source>
        <dbReference type="EMBL" id="KAK4253012.1"/>
    </source>
</evidence>
<reference evidence="2" key="1">
    <citation type="submission" date="2023-10" db="EMBL/GenBank/DDBJ databases">
        <title>Chromosome-level genome of the transformable northern wattle, Acacia crassicarpa.</title>
        <authorList>
            <person name="Massaro I."/>
            <person name="Sinha N.R."/>
            <person name="Poethig S."/>
            <person name="Leichty A.R."/>
        </authorList>
    </citation>
    <scope>NUCLEOTIDE SEQUENCE</scope>
    <source>
        <strain evidence="2">Acra3RX</strain>
        <tissue evidence="2">Leaf</tissue>
    </source>
</reference>
<keyword evidence="1" id="KW-0812">Transmembrane</keyword>
<evidence type="ECO:0000313" key="3">
    <source>
        <dbReference type="Proteomes" id="UP001293593"/>
    </source>
</evidence>